<keyword evidence="2" id="KW-1185">Reference proteome</keyword>
<dbReference type="OrthoDB" id="675660at2"/>
<gene>
    <name evidence="1" type="ORF">SAMN04487995_0144</name>
</gene>
<proteinExistence type="predicted"/>
<evidence type="ECO:0000313" key="2">
    <source>
        <dbReference type="Proteomes" id="UP000199532"/>
    </source>
</evidence>
<dbReference type="RefSeq" id="WP_090330783.1">
    <property type="nucleotide sequence ID" value="NZ_FNXY01000001.1"/>
</dbReference>
<organism evidence="1 2">
    <name type="scientific">Dyadobacter koreensis</name>
    <dbReference type="NCBI Taxonomy" id="408657"/>
    <lineage>
        <taxon>Bacteria</taxon>
        <taxon>Pseudomonadati</taxon>
        <taxon>Bacteroidota</taxon>
        <taxon>Cytophagia</taxon>
        <taxon>Cytophagales</taxon>
        <taxon>Spirosomataceae</taxon>
        <taxon>Dyadobacter</taxon>
    </lineage>
</organism>
<protein>
    <submittedName>
        <fullName evidence="1">Uncharacterized protein</fullName>
    </submittedName>
</protein>
<evidence type="ECO:0000313" key="1">
    <source>
        <dbReference type="EMBL" id="SEI37529.1"/>
    </source>
</evidence>
<dbReference type="Proteomes" id="UP000199532">
    <property type="component" value="Unassembled WGS sequence"/>
</dbReference>
<dbReference type="EMBL" id="FNXY01000001">
    <property type="protein sequence ID" value="SEI37529.1"/>
    <property type="molecule type" value="Genomic_DNA"/>
</dbReference>
<dbReference type="AlphaFoldDB" id="A0A1H6Q0Z5"/>
<reference evidence="1 2" key="1">
    <citation type="submission" date="2016-10" db="EMBL/GenBank/DDBJ databases">
        <authorList>
            <person name="de Groot N.N."/>
        </authorList>
    </citation>
    <scope>NUCLEOTIDE SEQUENCE [LARGE SCALE GENOMIC DNA]</scope>
    <source>
        <strain evidence="1 2">DSM 19938</strain>
    </source>
</reference>
<sequence length="81" mass="9278">MDNTFELDVDFNGETFEFPGQLIISGYVHKIELDINGAKVLFEPDEERKYRALLSMQDLTDNQIEMGLIKAIVLRLDSLLS</sequence>
<name>A0A1H6Q0Z5_9BACT</name>
<accession>A0A1H6Q0Z5</accession>